<evidence type="ECO:0008006" key="12">
    <source>
        <dbReference type="Google" id="ProtNLM"/>
    </source>
</evidence>
<evidence type="ECO:0000256" key="4">
    <source>
        <dbReference type="ARBA" id="ARBA00022989"/>
    </source>
</evidence>
<dbReference type="Proteomes" id="UP000002377">
    <property type="component" value="Chromosome"/>
</dbReference>
<dbReference type="Pfam" id="PF02687">
    <property type="entry name" value="FtsX"/>
    <property type="match status" value="1"/>
</dbReference>
<sequence>MNFSQAVKLAIAGIRANKMRSFLTMLGVIIGVSAVIILVSVGQGSAKQVTGQIESLGSNLISVNIRGRGEVSGLSYQEALKLGDRPGVSGIAPTISSSVTVKYGTKKVDTSLEGTNEQYATVRNQKTSAGRFLLPVDVEYRQKVVLLGSEVSRELFGFGNPIGQEVKINGVKFKVVGLLEEKGSSMGGSNDDKVIIPITTAMRLLANPQISSVSLQAKSKEDVDIVVRQVEAALLRKFKDEDNYRVFNQAEMLSTVNQVTGTMTLMLGGIAGVSLLVGGIGIMNIMLVSVTERTREIGIRKAIGAKRRDILRQFLVEAVVVSSMGGILGIIVGMLGSKAIGTIMNMTMTVSPGVALLAFSFSVLVGIFFGLFPANKASRLKPIDALRFE</sequence>
<dbReference type="PANTHER" id="PTHR30572">
    <property type="entry name" value="MEMBRANE COMPONENT OF TRANSPORTER-RELATED"/>
    <property type="match status" value="1"/>
</dbReference>
<dbReference type="PANTHER" id="PTHR30572:SF4">
    <property type="entry name" value="ABC TRANSPORTER PERMEASE YTRF"/>
    <property type="match status" value="1"/>
</dbReference>
<evidence type="ECO:0000256" key="7">
    <source>
        <dbReference type="SAM" id="Phobius"/>
    </source>
</evidence>
<keyword evidence="3 7" id="KW-0812">Transmembrane</keyword>
<feature type="transmembrane region" description="Helical" evidence="7">
    <location>
        <begin position="310"/>
        <end position="334"/>
    </location>
</feature>
<evidence type="ECO:0000256" key="5">
    <source>
        <dbReference type="ARBA" id="ARBA00023136"/>
    </source>
</evidence>
<dbReference type="EMBL" id="CP002028">
    <property type="protein sequence ID" value="ADG83468.1"/>
    <property type="molecule type" value="Genomic_DNA"/>
</dbReference>
<feature type="transmembrane region" description="Helical" evidence="7">
    <location>
        <begin position="265"/>
        <end position="290"/>
    </location>
</feature>
<evidence type="ECO:0000256" key="6">
    <source>
        <dbReference type="ARBA" id="ARBA00038076"/>
    </source>
</evidence>
<comment type="subcellular location">
    <subcellularLocation>
        <location evidence="1">Cell membrane</location>
        <topology evidence="1">Multi-pass membrane protein</topology>
    </subcellularLocation>
</comment>
<evidence type="ECO:0000313" key="11">
    <source>
        <dbReference type="Proteomes" id="UP000002377"/>
    </source>
</evidence>
<dbReference type="Pfam" id="PF12704">
    <property type="entry name" value="MacB_PCD"/>
    <property type="match status" value="1"/>
</dbReference>
<dbReference type="GO" id="GO:0022857">
    <property type="term" value="F:transmembrane transporter activity"/>
    <property type="evidence" value="ECO:0007669"/>
    <property type="project" value="TreeGrafter"/>
</dbReference>
<evidence type="ECO:0000259" key="8">
    <source>
        <dbReference type="Pfam" id="PF02687"/>
    </source>
</evidence>
<feature type="transmembrane region" description="Helical" evidence="7">
    <location>
        <begin position="354"/>
        <end position="372"/>
    </location>
</feature>
<evidence type="ECO:0000256" key="1">
    <source>
        <dbReference type="ARBA" id="ARBA00004651"/>
    </source>
</evidence>
<evidence type="ECO:0000256" key="2">
    <source>
        <dbReference type="ARBA" id="ARBA00022475"/>
    </source>
</evidence>
<dbReference type="RefSeq" id="WP_013121461.1">
    <property type="nucleotide sequence ID" value="NC_014152.1"/>
</dbReference>
<feature type="transmembrane region" description="Helical" evidence="7">
    <location>
        <begin position="21"/>
        <end position="42"/>
    </location>
</feature>
<gene>
    <name evidence="10" type="ordered locus">TherJR_2632</name>
</gene>
<keyword evidence="4 7" id="KW-1133">Transmembrane helix</keyword>
<dbReference type="OrthoDB" id="9770036at2"/>
<dbReference type="STRING" id="635013.TherJR_2632"/>
<dbReference type="eggNOG" id="COG0577">
    <property type="taxonomic scope" value="Bacteria"/>
</dbReference>
<organism evidence="10 11">
    <name type="scientific">Thermincola potens (strain JR)</name>
    <dbReference type="NCBI Taxonomy" id="635013"/>
    <lineage>
        <taxon>Bacteria</taxon>
        <taxon>Bacillati</taxon>
        <taxon>Bacillota</taxon>
        <taxon>Clostridia</taxon>
        <taxon>Eubacteriales</taxon>
        <taxon>Thermincolaceae</taxon>
        <taxon>Thermincola</taxon>
    </lineage>
</organism>
<dbReference type="KEGG" id="tjr:TherJR_2632"/>
<dbReference type="InterPro" id="IPR003838">
    <property type="entry name" value="ABC3_permease_C"/>
</dbReference>
<dbReference type="InterPro" id="IPR025857">
    <property type="entry name" value="MacB_PCD"/>
</dbReference>
<dbReference type="InterPro" id="IPR050250">
    <property type="entry name" value="Macrolide_Exporter_MacB"/>
</dbReference>
<accession>D5XBN9</accession>
<evidence type="ECO:0000256" key="3">
    <source>
        <dbReference type="ARBA" id="ARBA00022692"/>
    </source>
</evidence>
<feature type="domain" description="ABC3 transporter permease C-terminal" evidence="8">
    <location>
        <begin position="270"/>
        <end position="382"/>
    </location>
</feature>
<feature type="domain" description="MacB-like periplasmic core" evidence="9">
    <location>
        <begin position="21"/>
        <end position="232"/>
    </location>
</feature>
<reference evidence="10 11" key="1">
    <citation type="submission" date="2010-05" db="EMBL/GenBank/DDBJ databases">
        <title>Complete sequence of Thermincola sp. JR.</title>
        <authorList>
            <consortium name="US DOE Joint Genome Institute"/>
            <person name="Lucas S."/>
            <person name="Copeland A."/>
            <person name="Lapidus A."/>
            <person name="Cheng J.-F."/>
            <person name="Bruce D."/>
            <person name="Goodwin L."/>
            <person name="Pitluck S."/>
            <person name="Chertkov O."/>
            <person name="Detter J.C."/>
            <person name="Han C."/>
            <person name="Tapia R."/>
            <person name="Land M."/>
            <person name="Hauser L."/>
            <person name="Kyrpides N."/>
            <person name="Mikhailova N."/>
            <person name="Hazen T.C."/>
            <person name="Woyke T."/>
        </authorList>
    </citation>
    <scope>NUCLEOTIDE SEQUENCE [LARGE SCALE GENOMIC DNA]</scope>
    <source>
        <strain evidence="10 11">JR</strain>
    </source>
</reference>
<dbReference type="HOGENOM" id="CLU_000604_8_0_9"/>
<dbReference type="AlphaFoldDB" id="D5XBN9"/>
<protein>
    <recommendedName>
        <fullName evidence="12">ABC transporter permease protein</fullName>
    </recommendedName>
</protein>
<dbReference type="GO" id="GO:0005886">
    <property type="term" value="C:plasma membrane"/>
    <property type="evidence" value="ECO:0007669"/>
    <property type="project" value="UniProtKB-SubCell"/>
</dbReference>
<keyword evidence="11" id="KW-1185">Reference proteome</keyword>
<evidence type="ECO:0000313" key="10">
    <source>
        <dbReference type="EMBL" id="ADG83468.1"/>
    </source>
</evidence>
<proteinExistence type="inferred from homology"/>
<keyword evidence="5 7" id="KW-0472">Membrane</keyword>
<keyword evidence="2" id="KW-1003">Cell membrane</keyword>
<evidence type="ECO:0000259" key="9">
    <source>
        <dbReference type="Pfam" id="PF12704"/>
    </source>
</evidence>
<comment type="similarity">
    <text evidence="6">Belongs to the ABC-4 integral membrane protein family.</text>
</comment>
<name>D5XBN9_THEPJ</name>